<gene>
    <name evidence="2" type="ORF">D7I45_01570</name>
</gene>
<dbReference type="EMBL" id="CP032626">
    <property type="protein sequence ID" value="AYF92269.1"/>
    <property type="molecule type" value="Genomic_DNA"/>
</dbReference>
<organism evidence="2 3">
    <name type="scientific">Apilactobacillus bombintestini</name>
    <dbReference type="NCBI Taxonomy" id="2419772"/>
    <lineage>
        <taxon>Bacteria</taxon>
        <taxon>Bacillati</taxon>
        <taxon>Bacillota</taxon>
        <taxon>Bacilli</taxon>
        <taxon>Lactobacillales</taxon>
        <taxon>Lactobacillaceae</taxon>
        <taxon>Apilactobacillus</taxon>
    </lineage>
</organism>
<evidence type="ECO:0000313" key="2">
    <source>
        <dbReference type="EMBL" id="AYF92269.1"/>
    </source>
</evidence>
<dbReference type="RefSeq" id="WP_120784043.1">
    <property type="nucleotide sequence ID" value="NZ_CP032626.1"/>
</dbReference>
<accession>A0A387ASC2</accession>
<evidence type="ECO:0000256" key="1">
    <source>
        <dbReference type="SAM" id="Phobius"/>
    </source>
</evidence>
<feature type="transmembrane region" description="Helical" evidence="1">
    <location>
        <begin position="231"/>
        <end position="254"/>
    </location>
</feature>
<keyword evidence="1" id="KW-1133">Transmembrane helix</keyword>
<dbReference type="Proteomes" id="UP000272003">
    <property type="component" value="Chromosome"/>
</dbReference>
<dbReference type="OrthoDB" id="2151407at2"/>
<feature type="transmembrane region" description="Helical" evidence="1">
    <location>
        <begin position="261"/>
        <end position="280"/>
    </location>
</feature>
<evidence type="ECO:0000313" key="3">
    <source>
        <dbReference type="Proteomes" id="UP000272003"/>
    </source>
</evidence>
<sequence length="346" mass="36087">MKSTWKPISILIVTLTVILGIMMAAFSLPAVHSGINDLPIGIISSNSNYKSISKPLKDKGFNVSKYKDVKDVKSNINKRKIYGAIEIDKNGNVNVYKATAASASVAQVLTQMGTQLVNKQQALGRQVINQNLAKTNNVNIIKVLNQKLAALDKKQANVVEVKSFPKSDPKGAGLAAGALPIALGGWIGAVAISLFIKGKKEKLLSVIGFAIVGGLGLVGVIQFGIGTFNGNYLLTSMGAMLGIGATGMFVLGILEVMGNAGLGIAAVILILLGNPLSGLTSAPEMLPSGWGELGQLLPPGATGTLLRNIVFFHGNDIVQAVSVLSCYVLLGLILFAVGKKSNIVKA</sequence>
<name>A0A387ASC2_9LACO</name>
<feature type="transmembrane region" description="Helical" evidence="1">
    <location>
        <begin position="317"/>
        <end position="337"/>
    </location>
</feature>
<protein>
    <submittedName>
        <fullName evidence="2">ABC transporter permease</fullName>
    </submittedName>
</protein>
<keyword evidence="3" id="KW-1185">Reference proteome</keyword>
<feature type="transmembrane region" description="Helical" evidence="1">
    <location>
        <begin position="172"/>
        <end position="196"/>
    </location>
</feature>
<keyword evidence="1" id="KW-0472">Membrane</keyword>
<dbReference type="KEGG" id="abom:D7I45_01570"/>
<dbReference type="AlphaFoldDB" id="A0A387ASC2"/>
<keyword evidence="1" id="KW-0812">Transmembrane</keyword>
<feature type="transmembrane region" description="Helical" evidence="1">
    <location>
        <begin position="203"/>
        <end position="225"/>
    </location>
</feature>
<proteinExistence type="predicted"/>
<reference evidence="2 3" key="1">
    <citation type="submission" date="2018-09" db="EMBL/GenBank/DDBJ databases">
        <title>Genome sequencing of strain BHWM-4.</title>
        <authorList>
            <person name="Heo J."/>
            <person name="Kim S.-J."/>
            <person name="Kwon S.-W."/>
        </authorList>
    </citation>
    <scope>NUCLEOTIDE SEQUENCE [LARGE SCALE GENOMIC DNA]</scope>
    <source>
        <strain evidence="2 3">BHWM-4</strain>
    </source>
</reference>